<dbReference type="OrthoDB" id="419109at2759"/>
<organism evidence="3 4">
    <name type="scientific">Symbiodinium necroappetens</name>
    <dbReference type="NCBI Taxonomy" id="1628268"/>
    <lineage>
        <taxon>Eukaryota</taxon>
        <taxon>Sar</taxon>
        <taxon>Alveolata</taxon>
        <taxon>Dinophyceae</taxon>
        <taxon>Suessiales</taxon>
        <taxon>Symbiodiniaceae</taxon>
        <taxon>Symbiodinium</taxon>
    </lineage>
</organism>
<protein>
    <submittedName>
        <fullName evidence="3">Uncharacterized protein</fullName>
    </submittedName>
</protein>
<accession>A0A813CIE8</accession>
<evidence type="ECO:0000313" key="4">
    <source>
        <dbReference type="Proteomes" id="UP000601435"/>
    </source>
</evidence>
<evidence type="ECO:0000256" key="1">
    <source>
        <dbReference type="SAM" id="MobiDB-lite"/>
    </source>
</evidence>
<evidence type="ECO:0000256" key="2">
    <source>
        <dbReference type="SAM" id="Phobius"/>
    </source>
</evidence>
<feature type="transmembrane region" description="Helical" evidence="2">
    <location>
        <begin position="151"/>
        <end position="173"/>
    </location>
</feature>
<comment type="caution">
    <text evidence="3">The sequence shown here is derived from an EMBL/GenBank/DDBJ whole genome shotgun (WGS) entry which is preliminary data.</text>
</comment>
<feature type="transmembrane region" description="Helical" evidence="2">
    <location>
        <begin position="185"/>
        <end position="205"/>
    </location>
</feature>
<keyword evidence="2" id="KW-0812">Transmembrane</keyword>
<keyword evidence="2" id="KW-0472">Membrane</keyword>
<dbReference type="EMBL" id="CAJNJA010095808">
    <property type="protein sequence ID" value="CAE7942150.1"/>
    <property type="molecule type" value="Genomic_DNA"/>
</dbReference>
<sequence>MLPKRLNDASRPTPQRATFPSRPSAYAQVIAQSPPRSAPEYAAVMAPRVYVVHDSECQATQDSKATAFLHQRDRRNLTGTVCKQVDALFRLSVPRDRTLQCLALYSAAASGSEGADAEILGILVAWFKNLDGVRCVRQITHGLMKRVNRSLVLGFLLWDMAVSTGMTTFYFMHDNIANLGLVSEHIVRLIGIFRLLAVVAGLAVVLRRKHRLVRLFFTSFILNWIVLGVIFLVPVVRLQCSCVDGTWEQCNAMQDFWETGLHINFKPAPEKWQVKQDGHLNKYMKVQPMPKTDQEKTDALTKLLFATSEDSRSLLERRERNEVSRLPKRLQGHKSMDHLGQSASFWAIRQSPTALLQAHTSDDIHLHGSAWNNFRIHEEDPDAGNASSSQNSTPVRCEEQIFKGKQGSSLMEEAMLQKSSSSIRNSTQFAKMLLRKSLTNQLIDKVHVTMRQVVQNLLNQPEFEAIICEYAKHHHDFHHNVSDKIGKHRKMRKLTGAMLKQGALATDEEEEQGHVPAAARTVQQGTYRLLQSELEGMPSREGMQRLSEMYKEICRCADLDSCRLSEPDAFWCYVDESTLHGCKAEGIKLRKDPSNRTWSKDLCDKRSCEPAGLGMKPRSKKDLDVKRHHYLDDDNTIMRYGSDCDIWKHTDPMEWAYVGFDTTCIERTRRVVPKNDWPEGPPYMFLSWTACTSNMLSDTKLPDGTVGGLYHVKIRCTWYQMVVETFLILDLIFTVPMMVIMYYFIANRCADNLEVEQQFAPVDDSSDSSEEFQPEAPDRHEHQRQHSERPPSQSGSETQGMLEASSSA</sequence>
<feature type="compositionally biased region" description="Acidic residues" evidence="1">
    <location>
        <begin position="764"/>
        <end position="773"/>
    </location>
</feature>
<feature type="compositionally biased region" description="Polar residues" evidence="1">
    <location>
        <begin position="790"/>
        <end position="808"/>
    </location>
</feature>
<gene>
    <name evidence="3" type="ORF">SNEC2469_LOCUS34553</name>
</gene>
<name>A0A813CIE8_9DINO</name>
<feature type="region of interest" description="Disordered" evidence="1">
    <location>
        <begin position="760"/>
        <end position="808"/>
    </location>
</feature>
<reference evidence="3" key="1">
    <citation type="submission" date="2021-02" db="EMBL/GenBank/DDBJ databases">
        <authorList>
            <person name="Dougan E. K."/>
            <person name="Rhodes N."/>
            <person name="Thang M."/>
            <person name="Chan C."/>
        </authorList>
    </citation>
    <scope>NUCLEOTIDE SEQUENCE</scope>
</reference>
<evidence type="ECO:0000313" key="3">
    <source>
        <dbReference type="EMBL" id="CAE7942150.1"/>
    </source>
</evidence>
<dbReference type="AlphaFoldDB" id="A0A813CIE8"/>
<dbReference type="Proteomes" id="UP000601435">
    <property type="component" value="Unassembled WGS sequence"/>
</dbReference>
<feature type="transmembrane region" description="Helical" evidence="2">
    <location>
        <begin position="212"/>
        <end position="233"/>
    </location>
</feature>
<feature type="region of interest" description="Disordered" evidence="1">
    <location>
        <begin position="1"/>
        <end position="24"/>
    </location>
</feature>
<keyword evidence="4" id="KW-1185">Reference proteome</keyword>
<feature type="compositionally biased region" description="Basic and acidic residues" evidence="1">
    <location>
        <begin position="776"/>
        <end position="789"/>
    </location>
</feature>
<feature type="transmembrane region" description="Helical" evidence="2">
    <location>
        <begin position="718"/>
        <end position="745"/>
    </location>
</feature>
<keyword evidence="2" id="KW-1133">Transmembrane helix</keyword>
<proteinExistence type="predicted"/>